<name>A0AA39XVY9_9PEZI</name>
<feature type="compositionally biased region" description="Polar residues" evidence="2">
    <location>
        <begin position="25"/>
        <end position="35"/>
    </location>
</feature>
<evidence type="ECO:0000256" key="1">
    <source>
        <dbReference type="ARBA" id="ARBA00038158"/>
    </source>
</evidence>
<dbReference type="AlphaFoldDB" id="A0AA39XVY9"/>
<reference evidence="3" key="1">
    <citation type="submission" date="2023-06" db="EMBL/GenBank/DDBJ databases">
        <title>Genome-scale phylogeny and comparative genomics of the fungal order Sordariales.</title>
        <authorList>
            <consortium name="Lawrence Berkeley National Laboratory"/>
            <person name="Hensen N."/>
            <person name="Bonometti L."/>
            <person name="Westerberg I."/>
            <person name="Brannstrom I.O."/>
            <person name="Guillou S."/>
            <person name="Cros-Aarteil S."/>
            <person name="Calhoun S."/>
            <person name="Haridas S."/>
            <person name="Kuo A."/>
            <person name="Mondo S."/>
            <person name="Pangilinan J."/>
            <person name="Riley R."/>
            <person name="Labutti K."/>
            <person name="Andreopoulos B."/>
            <person name="Lipzen A."/>
            <person name="Chen C."/>
            <person name="Yanf M."/>
            <person name="Daum C."/>
            <person name="Ng V."/>
            <person name="Clum A."/>
            <person name="Steindorff A."/>
            <person name="Ohm R."/>
            <person name="Martin F."/>
            <person name="Silar P."/>
            <person name="Natvig D."/>
            <person name="Lalanne C."/>
            <person name="Gautier V."/>
            <person name="Ament-Velasquez S.L."/>
            <person name="Kruys A."/>
            <person name="Hutchinson M.I."/>
            <person name="Powell A.J."/>
            <person name="Barry K."/>
            <person name="Miller A.N."/>
            <person name="Grigoriev I.V."/>
            <person name="Debuchy R."/>
            <person name="Gladieux P."/>
            <person name="Thoren M.H."/>
            <person name="Johannesson H."/>
        </authorList>
    </citation>
    <scope>NUCLEOTIDE SEQUENCE</scope>
    <source>
        <strain evidence="3">SMH2532-1</strain>
    </source>
</reference>
<comment type="similarity">
    <text evidence="1">Belongs to the methyltransferase superfamily. LaeA methyltransferase family.</text>
</comment>
<dbReference type="InterPro" id="IPR029063">
    <property type="entry name" value="SAM-dependent_MTases_sf"/>
</dbReference>
<feature type="region of interest" description="Disordered" evidence="2">
    <location>
        <begin position="1"/>
        <end position="35"/>
    </location>
</feature>
<dbReference type="PANTHER" id="PTHR43591">
    <property type="entry name" value="METHYLTRANSFERASE"/>
    <property type="match status" value="1"/>
</dbReference>
<dbReference type="Pfam" id="PF13489">
    <property type="entry name" value="Methyltransf_23"/>
    <property type="match status" value="1"/>
</dbReference>
<comment type="caution">
    <text evidence="3">The sequence shown here is derived from an EMBL/GenBank/DDBJ whole genome shotgun (WGS) entry which is preliminary data.</text>
</comment>
<dbReference type="GO" id="GO:0032259">
    <property type="term" value="P:methylation"/>
    <property type="evidence" value="ECO:0007669"/>
    <property type="project" value="UniProtKB-KW"/>
</dbReference>
<dbReference type="SUPFAM" id="SSF53335">
    <property type="entry name" value="S-adenosyl-L-methionine-dependent methyltransferases"/>
    <property type="match status" value="1"/>
</dbReference>
<dbReference type="Gene3D" id="3.40.50.150">
    <property type="entry name" value="Vaccinia Virus protein VP39"/>
    <property type="match status" value="1"/>
</dbReference>
<evidence type="ECO:0000256" key="2">
    <source>
        <dbReference type="SAM" id="MobiDB-lite"/>
    </source>
</evidence>
<proteinExistence type="inferred from homology"/>
<dbReference type="GO" id="GO:0008168">
    <property type="term" value="F:methyltransferase activity"/>
    <property type="evidence" value="ECO:0007669"/>
    <property type="project" value="UniProtKB-KW"/>
</dbReference>
<accession>A0AA39XVY9</accession>
<keyword evidence="3" id="KW-0808">Transferase</keyword>
<protein>
    <submittedName>
        <fullName evidence="3">S-adenosyl-L-methionine-dependent methyltransferase</fullName>
    </submittedName>
</protein>
<evidence type="ECO:0000313" key="4">
    <source>
        <dbReference type="Proteomes" id="UP001174936"/>
    </source>
</evidence>
<sequence>MVTAEEPIEVDPALLGDGDDESYETDTASGASTSISESVRDFAFENNRRYHKFREGVYHFPNDEPEQAREDMKHSMIVNLCDGKLHFAPLENPQAVLDIGTGTGIWVVDMADEYPEADVLGIDLSPIQPEWVPPNARFMVDDAEADWVYKPDSLDYIHIRHMTGAIRNWTNLLSQAYKALKPGGWIELQDFYMEVTCDDGTMPDDDPVYDWLETVGKALAALGVNLKSAAKNPENLRAAGFVNVEKNVSRVPIGVWPREAKLKTVGLYNRANILDGLQGISMGPFTRGLKWTPEEVELYLVKVRKGVMNTRVHSYLPFYAVYGQKPVS</sequence>
<keyword evidence="3" id="KW-0489">Methyltransferase</keyword>
<dbReference type="CDD" id="cd02440">
    <property type="entry name" value="AdoMet_MTases"/>
    <property type="match status" value="1"/>
</dbReference>
<evidence type="ECO:0000313" key="3">
    <source>
        <dbReference type="EMBL" id="KAK0640601.1"/>
    </source>
</evidence>
<gene>
    <name evidence="3" type="ORF">B0T16DRAFT_393040</name>
</gene>
<dbReference type="Proteomes" id="UP001174936">
    <property type="component" value="Unassembled WGS sequence"/>
</dbReference>
<organism evidence="3 4">
    <name type="scientific">Cercophora newfieldiana</name>
    <dbReference type="NCBI Taxonomy" id="92897"/>
    <lineage>
        <taxon>Eukaryota</taxon>
        <taxon>Fungi</taxon>
        <taxon>Dikarya</taxon>
        <taxon>Ascomycota</taxon>
        <taxon>Pezizomycotina</taxon>
        <taxon>Sordariomycetes</taxon>
        <taxon>Sordariomycetidae</taxon>
        <taxon>Sordariales</taxon>
        <taxon>Lasiosphaeriaceae</taxon>
        <taxon>Cercophora</taxon>
    </lineage>
</organism>
<dbReference type="PANTHER" id="PTHR43591:SF24">
    <property type="entry name" value="2-METHOXY-6-POLYPRENYL-1,4-BENZOQUINOL METHYLASE, MITOCHONDRIAL"/>
    <property type="match status" value="1"/>
</dbReference>
<keyword evidence="4" id="KW-1185">Reference proteome</keyword>
<dbReference type="EMBL" id="JAULSV010000006">
    <property type="protein sequence ID" value="KAK0640601.1"/>
    <property type="molecule type" value="Genomic_DNA"/>
</dbReference>